<dbReference type="CDD" id="cd14014">
    <property type="entry name" value="STKc_PknB_like"/>
    <property type="match status" value="1"/>
</dbReference>
<reference evidence="15 16" key="1">
    <citation type="submission" date="2017-03" db="EMBL/GenBank/DDBJ databases">
        <title>Comparative genomics of the toxic Baltic Sea cyanobacteria Nodularia spumigena UHCC 0039 and its response on varying salinity.</title>
        <authorList>
            <person name="Teikari J.E."/>
        </authorList>
    </citation>
    <scope>NUCLEOTIDE SEQUENCE [LARGE SCALE GENOMIC DNA]</scope>
    <source>
        <strain evidence="15 16">UHCC 0039</strain>
    </source>
</reference>
<keyword evidence="11" id="KW-0175">Coiled coil</keyword>
<dbReference type="SUPFAM" id="SSF56112">
    <property type="entry name" value="Protein kinase-like (PK-like)"/>
    <property type="match status" value="1"/>
</dbReference>
<protein>
    <recommendedName>
        <fullName evidence="2">non-specific serine/threonine protein kinase</fullName>
        <ecNumber evidence="2">2.7.11.1</ecNumber>
    </recommendedName>
</protein>
<evidence type="ECO:0000256" key="3">
    <source>
        <dbReference type="ARBA" id="ARBA00022527"/>
    </source>
</evidence>
<dbReference type="GO" id="GO:0106310">
    <property type="term" value="F:protein serine kinase activity"/>
    <property type="evidence" value="ECO:0007669"/>
    <property type="project" value="RHEA"/>
</dbReference>
<evidence type="ECO:0000256" key="9">
    <source>
        <dbReference type="ARBA" id="ARBA00047899"/>
    </source>
</evidence>
<keyword evidence="13" id="KW-0472">Membrane</keyword>
<dbReference type="GO" id="GO:0004674">
    <property type="term" value="F:protein serine/threonine kinase activity"/>
    <property type="evidence" value="ECO:0007669"/>
    <property type="project" value="UniProtKB-KW"/>
</dbReference>
<dbReference type="PANTHER" id="PTHR24363:SF0">
    <property type="entry name" value="SERINE_THREONINE KINASE LIKE DOMAIN CONTAINING 1"/>
    <property type="match status" value="1"/>
</dbReference>
<keyword evidence="6" id="KW-0547">Nucleotide-binding</keyword>
<evidence type="ECO:0000256" key="12">
    <source>
        <dbReference type="SAM" id="MobiDB-lite"/>
    </source>
</evidence>
<evidence type="ECO:0000256" key="4">
    <source>
        <dbReference type="ARBA" id="ARBA00022679"/>
    </source>
</evidence>
<gene>
    <name evidence="15" type="primary">spkF_4</name>
    <name evidence="15" type="ORF">BMF81_01692</name>
</gene>
<dbReference type="InterPro" id="IPR019825">
    <property type="entry name" value="Lectin_legB_Mn/Ca_BS"/>
</dbReference>
<feature type="coiled-coil region" evidence="11">
    <location>
        <begin position="651"/>
        <end position="678"/>
    </location>
</feature>
<dbReference type="Proteomes" id="UP000244056">
    <property type="component" value="Chromosome"/>
</dbReference>
<keyword evidence="3" id="KW-0723">Serine/threonine-protein kinase</keyword>
<proteinExistence type="inferred from homology"/>
<evidence type="ECO:0000256" key="5">
    <source>
        <dbReference type="ARBA" id="ARBA00022729"/>
    </source>
</evidence>
<evidence type="ECO:0000256" key="7">
    <source>
        <dbReference type="ARBA" id="ARBA00022777"/>
    </source>
</evidence>
<keyword evidence="8" id="KW-0067">ATP-binding</keyword>
<evidence type="ECO:0000256" key="13">
    <source>
        <dbReference type="SAM" id="Phobius"/>
    </source>
</evidence>
<dbReference type="KEGG" id="nsp:BMF81_01692"/>
<evidence type="ECO:0000256" key="6">
    <source>
        <dbReference type="ARBA" id="ARBA00022741"/>
    </source>
</evidence>
<keyword evidence="5" id="KW-0732">Signal</keyword>
<dbReference type="InterPro" id="IPR000719">
    <property type="entry name" value="Prot_kinase_dom"/>
</dbReference>
<dbReference type="GO" id="GO:0005524">
    <property type="term" value="F:ATP binding"/>
    <property type="evidence" value="ECO:0007669"/>
    <property type="project" value="UniProtKB-KW"/>
</dbReference>
<evidence type="ECO:0000256" key="2">
    <source>
        <dbReference type="ARBA" id="ARBA00012513"/>
    </source>
</evidence>
<evidence type="ECO:0000256" key="10">
    <source>
        <dbReference type="ARBA" id="ARBA00048679"/>
    </source>
</evidence>
<accession>A0A2S0Q774</accession>
<dbReference type="InterPro" id="IPR011009">
    <property type="entry name" value="Kinase-like_dom_sf"/>
</dbReference>
<dbReference type="Gene3D" id="1.10.510.10">
    <property type="entry name" value="Transferase(Phosphotransferase) domain 1"/>
    <property type="match status" value="1"/>
</dbReference>
<keyword evidence="13" id="KW-0812">Transmembrane</keyword>
<dbReference type="PANTHER" id="PTHR24363">
    <property type="entry name" value="SERINE/THREONINE PROTEIN KINASE"/>
    <property type="match status" value="1"/>
</dbReference>
<dbReference type="Pfam" id="PF13458">
    <property type="entry name" value="Peripla_BP_6"/>
    <property type="match status" value="1"/>
</dbReference>
<dbReference type="CDD" id="cd06268">
    <property type="entry name" value="PBP1_ABC_transporter_LIVBP-like"/>
    <property type="match status" value="1"/>
</dbReference>
<feature type="region of interest" description="Disordered" evidence="12">
    <location>
        <begin position="799"/>
        <end position="819"/>
    </location>
</feature>
<dbReference type="EC" id="2.7.11.1" evidence="2"/>
<dbReference type="PROSITE" id="PS00307">
    <property type="entry name" value="LECTIN_LEGUME_BETA"/>
    <property type="match status" value="1"/>
</dbReference>
<dbReference type="InterPro" id="IPR028082">
    <property type="entry name" value="Peripla_BP_I"/>
</dbReference>
<dbReference type="EMBL" id="CP020114">
    <property type="protein sequence ID" value="AVZ30299.1"/>
    <property type="molecule type" value="Genomic_DNA"/>
</dbReference>
<keyword evidence="4 15" id="KW-0808">Transferase</keyword>
<feature type="domain" description="Protein kinase" evidence="14">
    <location>
        <begin position="13"/>
        <end position="304"/>
    </location>
</feature>
<evidence type="ECO:0000256" key="8">
    <source>
        <dbReference type="ARBA" id="ARBA00022840"/>
    </source>
</evidence>
<dbReference type="PROSITE" id="PS50011">
    <property type="entry name" value="PROTEIN_KINASE_DOM"/>
    <property type="match status" value="1"/>
</dbReference>
<dbReference type="SUPFAM" id="SSF53822">
    <property type="entry name" value="Periplasmic binding protein-like I"/>
    <property type="match status" value="1"/>
</dbReference>
<comment type="catalytic activity">
    <reaction evidence="10">
        <text>L-seryl-[protein] + ATP = O-phospho-L-seryl-[protein] + ADP + H(+)</text>
        <dbReference type="Rhea" id="RHEA:17989"/>
        <dbReference type="Rhea" id="RHEA-COMP:9863"/>
        <dbReference type="Rhea" id="RHEA-COMP:11604"/>
        <dbReference type="ChEBI" id="CHEBI:15378"/>
        <dbReference type="ChEBI" id="CHEBI:29999"/>
        <dbReference type="ChEBI" id="CHEBI:30616"/>
        <dbReference type="ChEBI" id="CHEBI:83421"/>
        <dbReference type="ChEBI" id="CHEBI:456216"/>
        <dbReference type="EC" id="2.7.11.1"/>
    </reaction>
</comment>
<evidence type="ECO:0000256" key="11">
    <source>
        <dbReference type="SAM" id="Coils"/>
    </source>
</evidence>
<comment type="catalytic activity">
    <reaction evidence="9">
        <text>L-threonyl-[protein] + ATP = O-phospho-L-threonyl-[protein] + ADP + H(+)</text>
        <dbReference type="Rhea" id="RHEA:46608"/>
        <dbReference type="Rhea" id="RHEA-COMP:11060"/>
        <dbReference type="Rhea" id="RHEA-COMP:11605"/>
        <dbReference type="ChEBI" id="CHEBI:15378"/>
        <dbReference type="ChEBI" id="CHEBI:30013"/>
        <dbReference type="ChEBI" id="CHEBI:30616"/>
        <dbReference type="ChEBI" id="CHEBI:61977"/>
        <dbReference type="ChEBI" id="CHEBI:456216"/>
        <dbReference type="EC" id="2.7.11.1"/>
    </reaction>
</comment>
<name>A0A2S0Q774_NODSP</name>
<dbReference type="AlphaFoldDB" id="A0A2S0Q774"/>
<evidence type="ECO:0000313" key="16">
    <source>
        <dbReference type="Proteomes" id="UP000244056"/>
    </source>
</evidence>
<comment type="similarity">
    <text evidence="1">Belongs to the leucine-binding protein family.</text>
</comment>
<sequence>MPLILQGRFLPKRLLVSEQEQGGIGITFLGEDLDFEKELRVIKQLHPRQTLSSTLMQRVEESFKREAKILSKLNYQQIPRAWAFFVVEADSSKYPPKFFYLVQDYIEGENLSQILKKQRKFSEAEVLDILKEILKILTYIHNYDHKLKTIHRDIKPANIMRRQSDGQLYLIDFGAVKQVTEGLPGLSAETTSMMFTPAFAPPEQHDQAEVSPASDLYALATTCVSLLTGCKNPNQLLFNSNWKEHANVSNHNFANVIDSMLKYEKGDRPQSAQDVLDALAEKQPNPLQPLLDWLKKFPQQRRWIILAGLALLGVAIAIILNFIETTSSEPHLSQYFSRGENALINENPATSRIPQCTDAYELKLKGIDAFREASSLDSVAGFRQAENYFKEATDKFREGAVQTADSENKCQVDPETLIYYYNSKAAQNARDLPTIAVVIPSVPEFRGTALEILRGVAQVQSIQSTADSPVFQIIIVKDNSNNPEKFTEIVKKLSNQNNNIPGELEYFKDSQILGVIGHSTSDDTWKAGAIYQEQQLVLISPTSTAVRKPNPDNQYVFRTAADDYIAATNLAKYYLNNQPQQGKILILFESESQYSESLKEEFARTLLRLSPNRRPTLIQEYCDLSTQTNSKDCIKKATAANVQALMLAPSRNHLETALEITKKAKDNAKSENRDLQLLAGDVLYGKETFEKLGNLANGMVVAVSSHADIANSDFTQKAIELWSTAKVSWRTLTSYDAAQSFFQALTELSPDGRINPTREEVYQKLKTISAPGATQVSVEFDTYGDRKEAIGVGILAQASSSDGSSDEYRFTYLETPERK</sequence>
<dbReference type="SMART" id="SM00220">
    <property type="entry name" value="S_TKc"/>
    <property type="match status" value="1"/>
</dbReference>
<dbReference type="InterPro" id="IPR028081">
    <property type="entry name" value="Leu-bd"/>
</dbReference>
<evidence type="ECO:0000259" key="14">
    <source>
        <dbReference type="PROSITE" id="PS50011"/>
    </source>
</evidence>
<keyword evidence="7 15" id="KW-0418">Kinase</keyword>
<keyword evidence="13" id="KW-1133">Transmembrane helix</keyword>
<evidence type="ECO:0000313" key="15">
    <source>
        <dbReference type="EMBL" id="AVZ30299.1"/>
    </source>
</evidence>
<organism evidence="15 16">
    <name type="scientific">Nodularia spumigena UHCC 0039</name>
    <dbReference type="NCBI Taxonomy" id="1914872"/>
    <lineage>
        <taxon>Bacteria</taxon>
        <taxon>Bacillati</taxon>
        <taxon>Cyanobacteriota</taxon>
        <taxon>Cyanophyceae</taxon>
        <taxon>Nostocales</taxon>
        <taxon>Nodulariaceae</taxon>
        <taxon>Nodularia</taxon>
    </lineage>
</organism>
<dbReference type="Gene3D" id="3.40.50.2300">
    <property type="match status" value="2"/>
</dbReference>
<evidence type="ECO:0000256" key="1">
    <source>
        <dbReference type="ARBA" id="ARBA00010062"/>
    </source>
</evidence>
<feature type="transmembrane region" description="Helical" evidence="13">
    <location>
        <begin position="303"/>
        <end position="323"/>
    </location>
</feature>
<dbReference type="Pfam" id="PF00069">
    <property type="entry name" value="Pkinase"/>
    <property type="match status" value="1"/>
</dbReference>